<name>A0A345UHY1_9BACT</name>
<evidence type="ECO:0000313" key="2">
    <source>
        <dbReference type="EMBL" id="AXJ00083.1"/>
    </source>
</evidence>
<dbReference type="EMBL" id="CP027806">
    <property type="protein sequence ID" value="AXJ00083.1"/>
    <property type="molecule type" value="Genomic_DNA"/>
</dbReference>
<feature type="region of interest" description="Disordered" evidence="1">
    <location>
        <begin position="1"/>
        <end position="39"/>
    </location>
</feature>
<gene>
    <name evidence="2" type="ORF">CYPRO_0801</name>
</gene>
<accession>A0A345UHY1</accession>
<dbReference type="KEGG" id="cprv:CYPRO_0801"/>
<evidence type="ECO:0000313" key="3">
    <source>
        <dbReference type="Proteomes" id="UP000254808"/>
    </source>
</evidence>
<protein>
    <submittedName>
        <fullName evidence="2">Uncharacterized protein</fullName>
    </submittedName>
</protein>
<proteinExistence type="predicted"/>
<reference evidence="2 3" key="1">
    <citation type="submission" date="2018-03" db="EMBL/GenBank/DDBJ databases">
        <title>Phenotypic and genomic properties of Cyclonatronum proteinivorum gen. nov., sp. nov., a haloalkaliphilic bacteroidete from soda lakes possessing Na+-translocating rhodopsin.</title>
        <authorList>
            <person name="Toshchakov S.V."/>
            <person name="Korzhenkov A."/>
            <person name="Samarov N.I."/>
            <person name="Kublanov I.V."/>
            <person name="Muntyan M.S."/>
            <person name="Sorokin D.Y."/>
        </authorList>
    </citation>
    <scope>NUCLEOTIDE SEQUENCE [LARGE SCALE GENOMIC DNA]</scope>
    <source>
        <strain evidence="2 3">Omega</strain>
    </source>
</reference>
<feature type="compositionally biased region" description="Basic and acidic residues" evidence="1">
    <location>
        <begin position="23"/>
        <end position="36"/>
    </location>
</feature>
<sequence length="83" mass="9258">MFWTADGGRRTADGGRQTADGGQKTEDRGQRTEGRGQRTARFNLEVDAFRGCSIDITDNSYHRALGHSFATGFYSGFNHYDSF</sequence>
<organism evidence="2 3">
    <name type="scientific">Cyclonatronum proteinivorum</name>
    <dbReference type="NCBI Taxonomy" id="1457365"/>
    <lineage>
        <taxon>Bacteria</taxon>
        <taxon>Pseudomonadati</taxon>
        <taxon>Balneolota</taxon>
        <taxon>Balneolia</taxon>
        <taxon>Balneolales</taxon>
        <taxon>Cyclonatronaceae</taxon>
        <taxon>Cyclonatronum</taxon>
    </lineage>
</organism>
<dbReference type="Proteomes" id="UP000254808">
    <property type="component" value="Chromosome"/>
</dbReference>
<keyword evidence="3" id="KW-1185">Reference proteome</keyword>
<evidence type="ECO:0000256" key="1">
    <source>
        <dbReference type="SAM" id="MobiDB-lite"/>
    </source>
</evidence>
<dbReference type="AlphaFoldDB" id="A0A345UHY1"/>